<dbReference type="AlphaFoldDB" id="A0A5K7SEK1"/>
<evidence type="ECO:0000313" key="2">
    <source>
        <dbReference type="Proteomes" id="UP001193389"/>
    </source>
</evidence>
<proteinExistence type="predicted"/>
<name>A0A5K7SEK1_9BACT</name>
<dbReference type="KEGG" id="anf:AQPE_4201"/>
<dbReference type="Proteomes" id="UP001193389">
    <property type="component" value="Chromosome"/>
</dbReference>
<evidence type="ECO:0000313" key="1">
    <source>
        <dbReference type="EMBL" id="BBE20010.1"/>
    </source>
</evidence>
<protein>
    <submittedName>
        <fullName evidence="1">Uncharacterized protein</fullName>
    </submittedName>
</protein>
<keyword evidence="2" id="KW-1185">Reference proteome</keyword>
<accession>A0A5K7SEK1</accession>
<sequence>MSYYWSRGLICHKPTLDSTIYLQMAVFLVEAKNTIFLTGNNETKSLPLFTHSSP</sequence>
<gene>
    <name evidence="1" type="ORF">AQPE_4201</name>
</gene>
<reference evidence="1" key="1">
    <citation type="journal article" date="2020" name="Int. J. Syst. Evol. Microbiol.">
        <title>Aquipluma nitroreducens gen. nov. sp. nov., a novel facultatively anaerobic bacterium isolated from a freshwater lake.</title>
        <authorList>
            <person name="Watanabe M."/>
            <person name="Kojima H."/>
            <person name="Fukui M."/>
        </authorList>
    </citation>
    <scope>NUCLEOTIDE SEQUENCE</scope>
    <source>
        <strain evidence="1">MeG22</strain>
    </source>
</reference>
<dbReference type="EMBL" id="AP018694">
    <property type="protein sequence ID" value="BBE20010.1"/>
    <property type="molecule type" value="Genomic_DNA"/>
</dbReference>
<organism evidence="1 2">
    <name type="scientific">Aquipluma nitroreducens</name>
    <dbReference type="NCBI Taxonomy" id="2010828"/>
    <lineage>
        <taxon>Bacteria</taxon>
        <taxon>Pseudomonadati</taxon>
        <taxon>Bacteroidota</taxon>
        <taxon>Bacteroidia</taxon>
        <taxon>Marinilabiliales</taxon>
        <taxon>Prolixibacteraceae</taxon>
        <taxon>Aquipluma</taxon>
    </lineage>
</organism>